<dbReference type="CDD" id="cd03257">
    <property type="entry name" value="ABC_NikE_OppD_transporters"/>
    <property type="match status" value="1"/>
</dbReference>
<dbReference type="HOGENOM" id="CLU_000604_1_23_11"/>
<dbReference type="GO" id="GO:0005524">
    <property type="term" value="F:ATP binding"/>
    <property type="evidence" value="ECO:0007669"/>
    <property type="project" value="UniProtKB-KW"/>
</dbReference>
<evidence type="ECO:0000256" key="1">
    <source>
        <dbReference type="ARBA" id="ARBA00005417"/>
    </source>
</evidence>
<dbReference type="Gene3D" id="3.40.50.300">
    <property type="entry name" value="P-loop containing nucleotide triphosphate hydrolases"/>
    <property type="match status" value="1"/>
</dbReference>
<dbReference type="Proteomes" id="UP000007962">
    <property type="component" value="Chromosome"/>
</dbReference>
<dbReference type="AlphaFoldDB" id="C5BVI5"/>
<dbReference type="KEGG" id="bcv:Bcav_0160"/>
<dbReference type="RefSeq" id="WP_012725205.1">
    <property type="nucleotide sequence ID" value="NC_012669.1"/>
</dbReference>
<dbReference type="FunFam" id="3.40.50.300:FF:000016">
    <property type="entry name" value="Oligopeptide ABC transporter ATP-binding component"/>
    <property type="match status" value="1"/>
</dbReference>
<evidence type="ECO:0000256" key="3">
    <source>
        <dbReference type="ARBA" id="ARBA00022741"/>
    </source>
</evidence>
<evidence type="ECO:0000313" key="6">
    <source>
        <dbReference type="EMBL" id="ACQ78425.1"/>
    </source>
</evidence>
<evidence type="ECO:0000259" key="5">
    <source>
        <dbReference type="PROSITE" id="PS50893"/>
    </source>
</evidence>
<dbReference type="GO" id="GO:0016887">
    <property type="term" value="F:ATP hydrolysis activity"/>
    <property type="evidence" value="ECO:0007669"/>
    <property type="project" value="InterPro"/>
</dbReference>
<dbReference type="GO" id="GO:0015833">
    <property type="term" value="P:peptide transport"/>
    <property type="evidence" value="ECO:0007669"/>
    <property type="project" value="InterPro"/>
</dbReference>
<comment type="similarity">
    <text evidence="1">Belongs to the ABC transporter superfamily.</text>
</comment>
<dbReference type="PROSITE" id="PS50893">
    <property type="entry name" value="ABC_TRANSPORTER_2"/>
    <property type="match status" value="1"/>
</dbReference>
<dbReference type="PANTHER" id="PTHR43776:SF7">
    <property type="entry name" value="D,D-DIPEPTIDE TRANSPORT ATP-BINDING PROTEIN DDPF-RELATED"/>
    <property type="match status" value="1"/>
</dbReference>
<keyword evidence="3" id="KW-0547">Nucleotide-binding</keyword>
<dbReference type="GO" id="GO:0055085">
    <property type="term" value="P:transmembrane transport"/>
    <property type="evidence" value="ECO:0007669"/>
    <property type="project" value="UniProtKB-ARBA"/>
</dbReference>
<proteinExistence type="inferred from homology"/>
<gene>
    <name evidence="6" type="ordered locus">Bcav_0160</name>
</gene>
<dbReference type="InterPro" id="IPR013563">
    <property type="entry name" value="Oligopep_ABC_C"/>
</dbReference>
<evidence type="ECO:0000256" key="2">
    <source>
        <dbReference type="ARBA" id="ARBA00022448"/>
    </source>
</evidence>
<evidence type="ECO:0000256" key="4">
    <source>
        <dbReference type="ARBA" id="ARBA00022840"/>
    </source>
</evidence>
<dbReference type="NCBIfam" id="TIGR01727">
    <property type="entry name" value="oligo_HPY"/>
    <property type="match status" value="1"/>
</dbReference>
<dbReference type="OrthoDB" id="8481147at2"/>
<accession>C5BVI5</accession>
<dbReference type="InterPro" id="IPR027417">
    <property type="entry name" value="P-loop_NTPase"/>
</dbReference>
<name>C5BVI5_BEUC1</name>
<dbReference type="EMBL" id="CP001618">
    <property type="protein sequence ID" value="ACQ78425.1"/>
    <property type="molecule type" value="Genomic_DNA"/>
</dbReference>
<dbReference type="STRING" id="471853.Bcav_0160"/>
<dbReference type="Pfam" id="PF08352">
    <property type="entry name" value="oligo_HPY"/>
    <property type="match status" value="1"/>
</dbReference>
<evidence type="ECO:0000313" key="7">
    <source>
        <dbReference type="Proteomes" id="UP000007962"/>
    </source>
</evidence>
<dbReference type="Pfam" id="PF00005">
    <property type="entry name" value="ABC_tran"/>
    <property type="match status" value="1"/>
</dbReference>
<keyword evidence="2" id="KW-0813">Transport</keyword>
<keyword evidence="7" id="KW-1185">Reference proteome</keyword>
<dbReference type="eggNOG" id="COG4608">
    <property type="taxonomic scope" value="Bacteria"/>
</dbReference>
<dbReference type="SUPFAM" id="SSF52540">
    <property type="entry name" value="P-loop containing nucleoside triphosphate hydrolases"/>
    <property type="match status" value="1"/>
</dbReference>
<dbReference type="InterPro" id="IPR050319">
    <property type="entry name" value="ABC_transp_ATP-bind"/>
</dbReference>
<dbReference type="PROSITE" id="PS00211">
    <property type="entry name" value="ABC_TRANSPORTER_1"/>
    <property type="match status" value="1"/>
</dbReference>
<organism evidence="6 7">
    <name type="scientific">Beutenbergia cavernae (strain ATCC BAA-8 / DSM 12333 / CCUG 43141 / JCM 11478 / NBRC 16432 / NCIMB 13614 / HKI 0122)</name>
    <dbReference type="NCBI Taxonomy" id="471853"/>
    <lineage>
        <taxon>Bacteria</taxon>
        <taxon>Bacillati</taxon>
        <taxon>Actinomycetota</taxon>
        <taxon>Actinomycetes</taxon>
        <taxon>Micrococcales</taxon>
        <taxon>Beutenbergiaceae</taxon>
        <taxon>Beutenbergia</taxon>
    </lineage>
</organism>
<protein>
    <submittedName>
        <fullName evidence="6">Oligopeptide/dipeptide ABC transporter, ATPase subunit</fullName>
    </submittedName>
</protein>
<reference evidence="6 7" key="1">
    <citation type="journal article" date="2009" name="Stand. Genomic Sci.">
        <title>Complete genome sequence of Beutenbergia cavernae type strain (HKI 0122).</title>
        <authorList>
            <person name="Land M."/>
            <person name="Pukall R."/>
            <person name="Abt B."/>
            <person name="Goker M."/>
            <person name="Rohde M."/>
            <person name="Glavina Del Rio T."/>
            <person name="Tice H."/>
            <person name="Copeland A."/>
            <person name="Cheng J.F."/>
            <person name="Lucas S."/>
            <person name="Chen F."/>
            <person name="Nolan M."/>
            <person name="Bruce D."/>
            <person name="Goodwin L."/>
            <person name="Pitluck S."/>
            <person name="Ivanova N."/>
            <person name="Mavromatis K."/>
            <person name="Ovchinnikova G."/>
            <person name="Pati A."/>
            <person name="Chen A."/>
            <person name="Palaniappan K."/>
            <person name="Hauser L."/>
            <person name="Chang Y.J."/>
            <person name="Jefferies C.C."/>
            <person name="Saunders E."/>
            <person name="Brettin T."/>
            <person name="Detter J.C."/>
            <person name="Han C."/>
            <person name="Chain P."/>
            <person name="Bristow J."/>
            <person name="Eisen J.A."/>
            <person name="Markowitz V."/>
            <person name="Hugenholtz P."/>
            <person name="Kyrpides N.C."/>
            <person name="Klenk H.P."/>
            <person name="Lapidus A."/>
        </authorList>
    </citation>
    <scope>NUCLEOTIDE SEQUENCE [LARGE SCALE GENOMIC DNA]</scope>
    <source>
        <strain evidence="7">ATCC BAA-8 / DSM 12333 / NBRC 16432</strain>
    </source>
</reference>
<dbReference type="SMART" id="SM00382">
    <property type="entry name" value="AAA"/>
    <property type="match status" value="1"/>
</dbReference>
<sequence>MSALTVTEAHVEYRSRGRGLVRAVDGVSLTVQAGQIVGLVGESGCGKSSLARAVVGMEPVTSGEIALDGRPVPPLGWRRRSGPDLRLQMVFQNPYASLNPRRSVGDQITDGLAVPREEQGREVARLLELVGLEPEAADRYPHQFSGGQRQRVAIARALAARPDVLVADEPVTALDASSQAQIVNLLTSLVDDLGLGMLFISHDLALVREIADVTAVMYLGRIVEHGPTEQVWSQPRHPYTRTLIEALPRISADAHLPVGLRGEVPDGAHVPTGCRFRTRCPAVMPICTTEPPVVVDGEHTVACWLADESTLRASATEGAR</sequence>
<dbReference type="InterPro" id="IPR017871">
    <property type="entry name" value="ABC_transporter-like_CS"/>
</dbReference>
<feature type="domain" description="ABC transporter" evidence="5">
    <location>
        <begin position="6"/>
        <end position="244"/>
    </location>
</feature>
<keyword evidence="4" id="KW-0067">ATP-binding</keyword>
<dbReference type="InterPro" id="IPR003439">
    <property type="entry name" value="ABC_transporter-like_ATP-bd"/>
</dbReference>
<dbReference type="PANTHER" id="PTHR43776">
    <property type="entry name" value="TRANSPORT ATP-BINDING PROTEIN"/>
    <property type="match status" value="1"/>
</dbReference>
<dbReference type="InterPro" id="IPR003593">
    <property type="entry name" value="AAA+_ATPase"/>
</dbReference>